<comment type="caution">
    <text evidence="4">Lacks conserved residue(s) required for the propagation of feature annotation.</text>
</comment>
<keyword evidence="12" id="KW-1185">Reference proteome</keyword>
<keyword evidence="11" id="KW-0675">Receptor</keyword>
<feature type="domain" description="Chitin-binding type-1" evidence="8">
    <location>
        <begin position="156"/>
        <end position="212"/>
    </location>
</feature>
<gene>
    <name evidence="11" type="ORF">DLAC_05835</name>
</gene>
<dbReference type="PANTHER" id="PTHR47700:SF2">
    <property type="entry name" value="CHITINASE"/>
    <property type="match status" value="1"/>
</dbReference>
<evidence type="ECO:0000313" key="11">
    <source>
        <dbReference type="EMBL" id="KYQ93197.1"/>
    </source>
</evidence>
<dbReference type="Gene3D" id="3.20.20.80">
    <property type="entry name" value="Glycosidases"/>
    <property type="match status" value="1"/>
</dbReference>
<dbReference type="InterPro" id="IPR001002">
    <property type="entry name" value="Chitin-bd_1"/>
</dbReference>
<dbReference type="SMART" id="SM00636">
    <property type="entry name" value="Glyco_18"/>
    <property type="match status" value="1"/>
</dbReference>
<organism evidence="11 12">
    <name type="scientific">Tieghemostelium lacteum</name>
    <name type="common">Slime mold</name>
    <name type="synonym">Dictyostelium lacteum</name>
    <dbReference type="NCBI Taxonomy" id="361077"/>
    <lineage>
        <taxon>Eukaryota</taxon>
        <taxon>Amoebozoa</taxon>
        <taxon>Evosea</taxon>
        <taxon>Eumycetozoa</taxon>
        <taxon>Dictyostelia</taxon>
        <taxon>Dictyosteliales</taxon>
        <taxon>Raperosteliaceae</taxon>
        <taxon>Tieghemostelium</taxon>
    </lineage>
</organism>
<dbReference type="Pfam" id="PF00187">
    <property type="entry name" value="Chitin_bind_1"/>
    <property type="match status" value="1"/>
</dbReference>
<dbReference type="InParanoid" id="A0A151ZH05"/>
<dbReference type="InterPro" id="IPR036779">
    <property type="entry name" value="LysM_dom_sf"/>
</dbReference>
<accession>A0A151ZH05</accession>
<dbReference type="SMART" id="SM00270">
    <property type="entry name" value="ChtBD1"/>
    <property type="match status" value="1"/>
</dbReference>
<proteinExistence type="predicted"/>
<dbReference type="Pfam" id="PF00704">
    <property type="entry name" value="Glyco_hydro_18"/>
    <property type="match status" value="1"/>
</dbReference>
<feature type="signal peptide" evidence="7">
    <location>
        <begin position="1"/>
        <end position="18"/>
    </location>
</feature>
<dbReference type="Pfam" id="PF01476">
    <property type="entry name" value="LysM"/>
    <property type="match status" value="1"/>
</dbReference>
<feature type="disulfide bond" evidence="4">
    <location>
        <begin position="177"/>
        <end position="191"/>
    </location>
</feature>
<dbReference type="GO" id="GO:0008061">
    <property type="term" value="F:chitin binding"/>
    <property type="evidence" value="ECO:0007669"/>
    <property type="project" value="UniProtKB-UniRule"/>
</dbReference>
<dbReference type="PROSITE" id="PS01095">
    <property type="entry name" value="GH18_1"/>
    <property type="match status" value="1"/>
</dbReference>
<dbReference type="Gene3D" id="3.10.350.10">
    <property type="entry name" value="LysM domain"/>
    <property type="match status" value="2"/>
</dbReference>
<comment type="caution">
    <text evidence="11">The sequence shown here is derived from an EMBL/GenBank/DDBJ whole genome shotgun (WGS) entry which is preliminary data.</text>
</comment>
<keyword evidence="6" id="KW-1133">Transmembrane helix</keyword>
<feature type="disulfide bond" evidence="4">
    <location>
        <begin position="172"/>
        <end position="184"/>
    </location>
</feature>
<dbReference type="PROSITE" id="PS50941">
    <property type="entry name" value="CHIT_BIND_I_2"/>
    <property type="match status" value="1"/>
</dbReference>
<keyword evidence="1 4" id="KW-0147">Chitin-binding</keyword>
<keyword evidence="3 5" id="KW-0326">Glycosidase</keyword>
<dbReference type="SUPFAM" id="SSF54556">
    <property type="entry name" value="Chitinase insertion domain"/>
    <property type="match status" value="1"/>
</dbReference>
<evidence type="ECO:0000259" key="10">
    <source>
        <dbReference type="PROSITE" id="PS51910"/>
    </source>
</evidence>
<dbReference type="SUPFAM" id="SSF57016">
    <property type="entry name" value="Plant lectins/antimicrobial peptides"/>
    <property type="match status" value="1"/>
</dbReference>
<feature type="domain" description="LysM" evidence="9">
    <location>
        <begin position="89"/>
        <end position="143"/>
    </location>
</feature>
<evidence type="ECO:0000313" key="12">
    <source>
        <dbReference type="Proteomes" id="UP000076078"/>
    </source>
</evidence>
<evidence type="ECO:0000259" key="9">
    <source>
        <dbReference type="PROSITE" id="PS51782"/>
    </source>
</evidence>
<dbReference type="Gene3D" id="3.30.60.10">
    <property type="entry name" value="Endochitinase-like"/>
    <property type="match status" value="1"/>
</dbReference>
<dbReference type="Proteomes" id="UP000076078">
    <property type="component" value="Unassembled WGS sequence"/>
</dbReference>
<feature type="domain" description="GH18" evidence="10">
    <location>
        <begin position="224"/>
        <end position="598"/>
    </location>
</feature>
<reference evidence="11 12" key="1">
    <citation type="submission" date="2015-12" db="EMBL/GenBank/DDBJ databases">
        <title>Dictyostelia acquired genes for synthesis and detection of signals that induce cell-type specialization by lateral gene transfer from prokaryotes.</title>
        <authorList>
            <person name="Gloeckner G."/>
            <person name="Schaap P."/>
        </authorList>
    </citation>
    <scope>NUCLEOTIDE SEQUENCE [LARGE SCALE GENOMIC DNA]</scope>
    <source>
        <strain evidence="11 12">TK</strain>
    </source>
</reference>
<dbReference type="PROSITE" id="PS51782">
    <property type="entry name" value="LYSM"/>
    <property type="match status" value="1"/>
</dbReference>
<keyword evidence="7" id="KW-0732">Signal</keyword>
<dbReference type="InterPro" id="IPR017853">
    <property type="entry name" value="GH"/>
</dbReference>
<dbReference type="GO" id="GO:0005975">
    <property type="term" value="P:carbohydrate metabolic process"/>
    <property type="evidence" value="ECO:0007669"/>
    <property type="project" value="InterPro"/>
</dbReference>
<evidence type="ECO:0000259" key="8">
    <source>
        <dbReference type="PROSITE" id="PS50941"/>
    </source>
</evidence>
<name>A0A151ZH05_TIELA</name>
<dbReference type="PROSITE" id="PS51910">
    <property type="entry name" value="GH18_2"/>
    <property type="match status" value="1"/>
</dbReference>
<dbReference type="PANTHER" id="PTHR47700">
    <property type="entry name" value="V CHITINASE, PUTATIVE (AFU_ORTHOLOGUE AFUA_6G13720)-RELATED"/>
    <property type="match status" value="1"/>
</dbReference>
<evidence type="ECO:0000256" key="5">
    <source>
        <dbReference type="RuleBase" id="RU000489"/>
    </source>
</evidence>
<dbReference type="InterPro" id="IPR053214">
    <property type="entry name" value="LysM12-like"/>
</dbReference>
<dbReference type="InterPro" id="IPR011583">
    <property type="entry name" value="Chitinase_II/V-like_cat"/>
</dbReference>
<dbReference type="AlphaFoldDB" id="A0A151ZH05"/>
<dbReference type="SMART" id="SM00257">
    <property type="entry name" value="LysM"/>
    <property type="match status" value="2"/>
</dbReference>
<keyword evidence="4" id="KW-1015">Disulfide bond</keyword>
<dbReference type="InterPro" id="IPR001579">
    <property type="entry name" value="Glyco_hydro_18_chit_AS"/>
</dbReference>
<dbReference type="InterPro" id="IPR001223">
    <property type="entry name" value="Glyco_hydro18_cat"/>
</dbReference>
<feature type="chain" id="PRO_5007593378" evidence="7">
    <location>
        <begin position="19"/>
        <end position="948"/>
    </location>
</feature>
<evidence type="ECO:0000256" key="6">
    <source>
        <dbReference type="SAM" id="Phobius"/>
    </source>
</evidence>
<keyword evidence="2 5" id="KW-0378">Hydrolase</keyword>
<feature type="transmembrane region" description="Helical" evidence="6">
    <location>
        <begin position="844"/>
        <end position="870"/>
    </location>
</feature>
<protein>
    <submittedName>
        <fullName evidence="11">Speract/scavenger receptor domain-containing protein</fullName>
    </submittedName>
</protein>
<evidence type="ECO:0000256" key="3">
    <source>
        <dbReference type="ARBA" id="ARBA00023295"/>
    </source>
</evidence>
<dbReference type="InterPro" id="IPR018371">
    <property type="entry name" value="Chitin-binding_1_CS"/>
</dbReference>
<dbReference type="PROSITE" id="PS00026">
    <property type="entry name" value="CHIT_BIND_I_1"/>
    <property type="match status" value="1"/>
</dbReference>
<dbReference type="InterPro" id="IPR036861">
    <property type="entry name" value="Endochitinase-like_sf"/>
</dbReference>
<dbReference type="OrthoDB" id="73875at2759"/>
<evidence type="ECO:0000256" key="2">
    <source>
        <dbReference type="ARBA" id="ARBA00022801"/>
    </source>
</evidence>
<keyword evidence="6" id="KW-0472">Membrane</keyword>
<feature type="disulfide bond" evidence="4">
    <location>
        <begin position="206"/>
        <end position="210"/>
    </location>
</feature>
<dbReference type="Gene3D" id="3.10.50.10">
    <property type="match status" value="1"/>
</dbReference>
<dbReference type="InterPro" id="IPR029070">
    <property type="entry name" value="Chitinase_insertion_sf"/>
</dbReference>
<evidence type="ECO:0000256" key="1">
    <source>
        <dbReference type="ARBA" id="ARBA00022669"/>
    </source>
</evidence>
<dbReference type="InterPro" id="IPR018392">
    <property type="entry name" value="LysM"/>
</dbReference>
<keyword evidence="6" id="KW-0812">Transmembrane</keyword>
<dbReference type="SUPFAM" id="SSF51445">
    <property type="entry name" value="(Trans)glycosidases"/>
    <property type="match status" value="1"/>
</dbReference>
<evidence type="ECO:0000256" key="7">
    <source>
        <dbReference type="SAM" id="SignalP"/>
    </source>
</evidence>
<sequence length="948" mass="105157">MLTIFFLVLVLLSGNSYGEDCSTAKVMSGQGCYDVWTVGCKKPNWDEKTFKEYNPSLDCSLLSIGQRICCSSGTLPSLIPQPQSNGTCTTYYVKPGDTCASIGSNIGANASQLELFNVKSDSLNGTWGWTGCQNLTAGMSMCLGSGTSPFPAKVDKATCGMISSGNGTDVECPLKACCSKWGFCGVTELFCEQKPSSTMNPGTLGCIKDCNMTYQATSGPPVQFLRIGYYESWSSSKKCLTMSQKDLKSVTSNNQYTHIHFAFANITTEFGIALDQPKEFEWFVTMSGFKKIISFGGWAFSTDPSTTWTFVRMAKEGKPIFIQNLLEFINKYNLDGVDFDWEYPGTEDIPGAANHAGMEDGENYLDFLKDLRAVLPSGKSISIAAPASYWYLKGFPIAEISKVVDYIVYMTYDLHGQWDIGIPSLGGYLKSHVNWTETLQALTMITKAGVPSNKVIMGIGLYGRSFQQVDPSCSGPECKFTGSGVQSLATPGPCTVTPGYIALAEIYTIINSDHSRVRSNQYDSVSDSQILTFDTHDWVSFTTLETNQARTEKAKAMNLGGTVEWAMDLQQFFNDDGVDDDEDLGEIIDASIYDCSQYRLKNLDGIDKVPEFCRIQVMAFTLKIMLKDNIKEYYSMMNNGFNKVFHNDYRPAVFASLSYTLDEEYLDPHCMCDNNRNPCKNLKYFKCNDRACDPSALDPGGPNHIELIDKKGFYEAYADQFKIPVNESYFETKTFEMKCDAGCEFGCTNDYSIKGWPSLVMELGIPNPAESLDHNQMENITRFLENLELSLTLSNESYVDIIKGSMYTIASVQNAIDSMKKVLEIGALARKEKQKRENLKVVDYFFTALTIIAAFFPGGAGALMMTVFGLNAMAMRILITGEVDPADIVYSAIDVLGVTLELVNIGSRFAMVSNKIAPMETKMLKFFEKDMNIMKINKELSLAKMFCK</sequence>
<dbReference type="STRING" id="361077.A0A151ZH05"/>
<dbReference type="GO" id="GO:0004553">
    <property type="term" value="F:hydrolase activity, hydrolyzing O-glycosyl compounds"/>
    <property type="evidence" value="ECO:0007669"/>
    <property type="project" value="InterPro"/>
</dbReference>
<dbReference type="EMBL" id="LODT01000028">
    <property type="protein sequence ID" value="KYQ93197.1"/>
    <property type="molecule type" value="Genomic_DNA"/>
</dbReference>
<evidence type="ECO:0000256" key="4">
    <source>
        <dbReference type="PROSITE-ProRule" id="PRU00261"/>
    </source>
</evidence>
<dbReference type="CDD" id="cd00035">
    <property type="entry name" value="ChtBD1"/>
    <property type="match status" value="1"/>
</dbReference>